<evidence type="ECO:0000313" key="2">
    <source>
        <dbReference type="EMBL" id="KAG8505377.1"/>
    </source>
</evidence>
<gene>
    <name evidence="2" type="ORF">J0S82_001181</name>
</gene>
<dbReference type="AlphaFoldDB" id="A0A8J5ZSN1"/>
<dbReference type="Gene3D" id="1.10.472.10">
    <property type="entry name" value="Cyclin-like"/>
    <property type="match status" value="1"/>
</dbReference>
<feature type="region of interest" description="Disordered" evidence="1">
    <location>
        <begin position="95"/>
        <end position="124"/>
    </location>
</feature>
<feature type="non-terminal residue" evidence="2">
    <location>
        <position position="1"/>
    </location>
</feature>
<sequence length="124" mass="14038">MYLDLTALYMNYSLDRCLLGLNSNVGIGDLVVPFSCREAVNMASKTLQSYKSSVLQTQRKLAIGQQTNDSAGAPWKKEKTAIETPAKETEKVVQISHKPHQKMTHDHNGYKRKILENLPKHKRL</sequence>
<reference evidence="2" key="1">
    <citation type="journal article" date="2021" name="Evol. Appl.">
        <title>The genome of the Pyrenean desman and the effects of bottlenecks and inbreeding on the genomic landscape of an endangered species.</title>
        <authorList>
            <person name="Escoda L."/>
            <person name="Castresana J."/>
        </authorList>
    </citation>
    <scope>NUCLEOTIDE SEQUENCE</scope>
    <source>
        <strain evidence="2">IBE-C5619</strain>
    </source>
</reference>
<name>A0A8J5ZSN1_GALPY</name>
<dbReference type="GO" id="GO:0006270">
    <property type="term" value="P:DNA replication initiation"/>
    <property type="evidence" value="ECO:0007669"/>
    <property type="project" value="TreeGrafter"/>
</dbReference>
<evidence type="ECO:0000256" key="1">
    <source>
        <dbReference type="SAM" id="MobiDB-lite"/>
    </source>
</evidence>
<accession>A0A8J5ZSN1</accession>
<protein>
    <submittedName>
        <fullName evidence="2">Origin recognition complex subunit 6</fullName>
    </submittedName>
</protein>
<dbReference type="Proteomes" id="UP000700334">
    <property type="component" value="Unassembled WGS sequence"/>
</dbReference>
<feature type="compositionally biased region" description="Basic and acidic residues" evidence="1">
    <location>
        <begin position="103"/>
        <end position="124"/>
    </location>
</feature>
<dbReference type="PANTHER" id="PTHR13394:SF0">
    <property type="entry name" value="ORIGIN RECOGNITION COMPLEX SUBUNIT 6"/>
    <property type="match status" value="1"/>
</dbReference>
<keyword evidence="3" id="KW-1185">Reference proteome</keyword>
<dbReference type="PANTHER" id="PTHR13394">
    <property type="entry name" value="ORIGIN RECOGNITION COMPLEX SUBUNIT 6"/>
    <property type="match status" value="1"/>
</dbReference>
<evidence type="ECO:0000313" key="3">
    <source>
        <dbReference type="Proteomes" id="UP000700334"/>
    </source>
</evidence>
<proteinExistence type="predicted"/>
<dbReference type="GO" id="GO:0005664">
    <property type="term" value="C:nuclear origin of replication recognition complex"/>
    <property type="evidence" value="ECO:0007669"/>
    <property type="project" value="InterPro"/>
</dbReference>
<dbReference type="InterPro" id="IPR020529">
    <property type="entry name" value="ORC6_met/pln"/>
</dbReference>
<organism evidence="2 3">
    <name type="scientific">Galemys pyrenaicus</name>
    <name type="common">Iberian desman</name>
    <name type="synonym">Pyrenean desman</name>
    <dbReference type="NCBI Taxonomy" id="202257"/>
    <lineage>
        <taxon>Eukaryota</taxon>
        <taxon>Metazoa</taxon>
        <taxon>Chordata</taxon>
        <taxon>Craniata</taxon>
        <taxon>Vertebrata</taxon>
        <taxon>Euteleostomi</taxon>
        <taxon>Mammalia</taxon>
        <taxon>Eutheria</taxon>
        <taxon>Laurasiatheria</taxon>
        <taxon>Eulipotyphla</taxon>
        <taxon>Talpidae</taxon>
        <taxon>Galemys</taxon>
    </lineage>
</organism>
<dbReference type="EMBL" id="JAGFMF010012266">
    <property type="protein sequence ID" value="KAG8505377.1"/>
    <property type="molecule type" value="Genomic_DNA"/>
</dbReference>
<comment type="caution">
    <text evidence="2">The sequence shown here is derived from an EMBL/GenBank/DDBJ whole genome shotgun (WGS) entry which is preliminary data.</text>
</comment>